<feature type="domain" description="Barstar (barnase inhibitor)" evidence="2">
    <location>
        <begin position="41"/>
        <end position="120"/>
    </location>
</feature>
<organism evidence="3 4">
    <name type="scientific">Luteipulveratus flavus</name>
    <dbReference type="NCBI Taxonomy" id="3031728"/>
    <lineage>
        <taxon>Bacteria</taxon>
        <taxon>Bacillati</taxon>
        <taxon>Actinomycetota</taxon>
        <taxon>Actinomycetes</taxon>
        <taxon>Micrococcales</taxon>
        <taxon>Dermacoccaceae</taxon>
        <taxon>Luteipulveratus</taxon>
    </lineage>
</organism>
<dbReference type="EMBL" id="JAROAV010000008">
    <property type="protein sequence ID" value="MDF8263078.1"/>
    <property type="molecule type" value="Genomic_DNA"/>
</dbReference>
<dbReference type="InterPro" id="IPR035905">
    <property type="entry name" value="Barstar-like_sf"/>
</dbReference>
<evidence type="ECO:0000313" key="4">
    <source>
        <dbReference type="Proteomes" id="UP001528912"/>
    </source>
</evidence>
<proteinExistence type="inferred from homology"/>
<dbReference type="Pfam" id="PF01337">
    <property type="entry name" value="Barstar"/>
    <property type="match status" value="1"/>
</dbReference>
<dbReference type="Proteomes" id="UP001528912">
    <property type="component" value="Unassembled WGS sequence"/>
</dbReference>
<dbReference type="SUPFAM" id="SSF52038">
    <property type="entry name" value="Barstar-related"/>
    <property type="match status" value="1"/>
</dbReference>
<keyword evidence="4" id="KW-1185">Reference proteome</keyword>
<dbReference type="InterPro" id="IPR000468">
    <property type="entry name" value="Barstar"/>
</dbReference>
<comment type="similarity">
    <text evidence="1">Belongs to the barstar family.</text>
</comment>
<comment type="caution">
    <text evidence="3">The sequence shown here is derived from an EMBL/GenBank/DDBJ whole genome shotgun (WGS) entry which is preliminary data.</text>
</comment>
<evidence type="ECO:0000313" key="3">
    <source>
        <dbReference type="EMBL" id="MDF8263078.1"/>
    </source>
</evidence>
<evidence type="ECO:0000256" key="1">
    <source>
        <dbReference type="ARBA" id="ARBA00006845"/>
    </source>
</evidence>
<name>A0ABT6C2T1_9MICO</name>
<protein>
    <submittedName>
        <fullName evidence="3">Barstar family protein</fullName>
    </submittedName>
</protein>
<reference evidence="3 4" key="1">
    <citation type="submission" date="2023-03" db="EMBL/GenBank/DDBJ databases">
        <title>YIM 133296 draft genome.</title>
        <authorList>
            <person name="Xiong L."/>
        </authorList>
    </citation>
    <scope>NUCLEOTIDE SEQUENCE [LARGE SCALE GENOMIC DNA]</scope>
    <source>
        <strain evidence="3 4">YIM 133296</strain>
    </source>
</reference>
<dbReference type="RefSeq" id="WP_277190876.1">
    <property type="nucleotide sequence ID" value="NZ_JAROAV010000008.1"/>
</dbReference>
<sequence>MSVAEVGPQGLARALDAGESGLFRSRPPVRRLLRLGLDRGWRVLHLDTTGVTDKAGLLAAAERDLELPDWFGHNWDALADSLSDLVDDRGVLLVWSGDAELDPDTRRTTREILAERAGEARGAFVAVLASD</sequence>
<accession>A0ABT6C2T1</accession>
<evidence type="ECO:0000259" key="2">
    <source>
        <dbReference type="Pfam" id="PF01337"/>
    </source>
</evidence>
<dbReference type="Gene3D" id="3.30.370.10">
    <property type="entry name" value="Barstar-like"/>
    <property type="match status" value="1"/>
</dbReference>
<gene>
    <name evidence="3" type="ORF">P4R38_02310</name>
</gene>